<evidence type="ECO:0008006" key="3">
    <source>
        <dbReference type="Google" id="ProtNLM"/>
    </source>
</evidence>
<dbReference type="Proteomes" id="UP000261284">
    <property type="component" value="Unassembled WGS sequence"/>
</dbReference>
<sequence length="233" mass="25217">MRNFAIISSLLLGITACSVKERVQLNANNSVNRTMEFNLDSGAAAKFIAIAQQQGQPAGGMDSISYAWDSLAANIKKTALQIPGATAESTPWNKATRTGTLNFKMPTLEGYNDFAANTLNLPNDMDEKVPVGGLKRQNLTWHGKDTLVITLDNSHPGAAEHAAETQQAMGLVKVMIGLEALLQYKSEFILPRAAKSVVGENAQLSQDKKKVLFSKSLDEPNAEETPDVIKVIF</sequence>
<dbReference type="EMBL" id="QTJU01000001">
    <property type="protein sequence ID" value="RFM29855.1"/>
    <property type="molecule type" value="Genomic_DNA"/>
</dbReference>
<dbReference type="OrthoDB" id="664460at2"/>
<evidence type="ECO:0000313" key="2">
    <source>
        <dbReference type="Proteomes" id="UP000261284"/>
    </source>
</evidence>
<accession>A0A3E1NPJ2</accession>
<keyword evidence="2" id="KW-1185">Reference proteome</keyword>
<protein>
    <recommendedName>
        <fullName evidence="3">Lipoprotein</fullName>
    </recommendedName>
</protein>
<proteinExistence type="predicted"/>
<dbReference type="AlphaFoldDB" id="A0A3E1NPJ2"/>
<reference evidence="1 2" key="1">
    <citation type="submission" date="2018-08" db="EMBL/GenBank/DDBJ databases">
        <title>Chitinophagaceae sp. K23C18032701, a novel bacterium isolated from forest soil.</title>
        <authorList>
            <person name="Wang C."/>
        </authorList>
    </citation>
    <scope>NUCLEOTIDE SEQUENCE [LARGE SCALE GENOMIC DNA]</scope>
    <source>
        <strain evidence="1 2">K23C18032701</strain>
    </source>
</reference>
<name>A0A3E1NPJ2_9BACT</name>
<gene>
    <name evidence="1" type="ORF">DXN05_02450</name>
</gene>
<dbReference type="PROSITE" id="PS51257">
    <property type="entry name" value="PROKAR_LIPOPROTEIN"/>
    <property type="match status" value="1"/>
</dbReference>
<dbReference type="RefSeq" id="WP_116845610.1">
    <property type="nucleotide sequence ID" value="NZ_QTJU01000001.1"/>
</dbReference>
<evidence type="ECO:0000313" key="1">
    <source>
        <dbReference type="EMBL" id="RFM29855.1"/>
    </source>
</evidence>
<organism evidence="1 2">
    <name type="scientific">Deminuibacter soli</name>
    <dbReference type="NCBI Taxonomy" id="2291815"/>
    <lineage>
        <taxon>Bacteria</taxon>
        <taxon>Pseudomonadati</taxon>
        <taxon>Bacteroidota</taxon>
        <taxon>Chitinophagia</taxon>
        <taxon>Chitinophagales</taxon>
        <taxon>Chitinophagaceae</taxon>
        <taxon>Deminuibacter</taxon>
    </lineage>
</organism>
<comment type="caution">
    <text evidence="1">The sequence shown here is derived from an EMBL/GenBank/DDBJ whole genome shotgun (WGS) entry which is preliminary data.</text>
</comment>